<evidence type="ECO:0000259" key="2">
    <source>
        <dbReference type="Pfam" id="PF13478"/>
    </source>
</evidence>
<comment type="caution">
    <text evidence="3">The sequence shown here is derived from an EMBL/GenBank/DDBJ whole genome shotgun (WGS) entry which is preliminary data.</text>
</comment>
<evidence type="ECO:0000259" key="1">
    <source>
        <dbReference type="Pfam" id="PF02625"/>
    </source>
</evidence>
<gene>
    <name evidence="3" type="ORF">SDC9_80089</name>
</gene>
<name>A0A644Z460_9ZZZZ</name>
<reference evidence="3" key="1">
    <citation type="submission" date="2019-08" db="EMBL/GenBank/DDBJ databases">
        <authorList>
            <person name="Kucharzyk K."/>
            <person name="Murdoch R.W."/>
            <person name="Higgins S."/>
            <person name="Loffler F."/>
        </authorList>
    </citation>
    <scope>NUCLEOTIDE SEQUENCE</scope>
</reference>
<sequence length="334" mass="36350">MKEIALRARGLLEEGQDFALAVMTDKQGISPRDVGTLMLVERNGACTGSVGGGSLEAAVKDRAVKAIEEGRSTHMTHDNFEVADLGLACGCKTTLYIDYVNAKNPLYFELYTAMAKLYTDGGRARLCIRTDTAPCTEFLLYSDGETIGEPAESITYSGKPFEAIEIPDGRYYIFPVGAEPKAIVLGGGHVGSKVAPLLAFCGFDTVVLEDREPLIARGRFPDTVRTRLLETFEAGVFDAESCGEDTYVVIATRSHELDRAVLEQALKTKAYYIGMMGSRSKRDRAFEYLKARGFTDGDLARVHAPIGLALKAKTPQEIAVSIAGEMILRRHSLS</sequence>
<evidence type="ECO:0008006" key="4">
    <source>
        <dbReference type="Google" id="ProtNLM"/>
    </source>
</evidence>
<dbReference type="PANTHER" id="PTHR30388:SF6">
    <property type="entry name" value="XANTHINE DEHYDROGENASE SUBUNIT A-RELATED"/>
    <property type="match status" value="1"/>
</dbReference>
<feature type="domain" description="XdhC Rossmann" evidence="2">
    <location>
        <begin position="183"/>
        <end position="326"/>
    </location>
</feature>
<dbReference type="Pfam" id="PF13478">
    <property type="entry name" value="XdhC_C"/>
    <property type="match status" value="1"/>
</dbReference>
<dbReference type="EMBL" id="VSSQ01006683">
    <property type="protein sequence ID" value="MPM33513.1"/>
    <property type="molecule type" value="Genomic_DNA"/>
</dbReference>
<dbReference type="PANTHER" id="PTHR30388">
    <property type="entry name" value="ALDEHYDE OXIDOREDUCTASE MOLYBDENUM COFACTOR ASSEMBLY PROTEIN"/>
    <property type="match status" value="1"/>
</dbReference>
<dbReference type="Pfam" id="PF02625">
    <property type="entry name" value="XdhC_CoxI"/>
    <property type="match status" value="1"/>
</dbReference>
<dbReference type="InterPro" id="IPR027051">
    <property type="entry name" value="XdhC_Rossmann_dom"/>
</dbReference>
<dbReference type="InterPro" id="IPR003777">
    <property type="entry name" value="XdhC_CoxI"/>
</dbReference>
<dbReference type="Gene3D" id="3.40.50.720">
    <property type="entry name" value="NAD(P)-binding Rossmann-like Domain"/>
    <property type="match status" value="1"/>
</dbReference>
<dbReference type="InterPro" id="IPR052698">
    <property type="entry name" value="MoCofactor_Util/Proc"/>
</dbReference>
<evidence type="ECO:0000313" key="3">
    <source>
        <dbReference type="EMBL" id="MPM33513.1"/>
    </source>
</evidence>
<proteinExistence type="predicted"/>
<accession>A0A644Z460</accession>
<feature type="domain" description="XdhC- CoxI" evidence="1">
    <location>
        <begin position="11"/>
        <end position="76"/>
    </location>
</feature>
<dbReference type="AlphaFoldDB" id="A0A644Z460"/>
<organism evidence="3">
    <name type="scientific">bioreactor metagenome</name>
    <dbReference type="NCBI Taxonomy" id="1076179"/>
    <lineage>
        <taxon>unclassified sequences</taxon>
        <taxon>metagenomes</taxon>
        <taxon>ecological metagenomes</taxon>
    </lineage>
</organism>
<protein>
    <recommendedName>
        <fullName evidence="4">Xanthine dehydrogenase subunit A</fullName>
    </recommendedName>
</protein>